<dbReference type="InterPro" id="IPR011146">
    <property type="entry name" value="HIT-like"/>
</dbReference>
<reference evidence="3" key="1">
    <citation type="submission" date="2021-07" db="EMBL/GenBank/DDBJ databases">
        <title>Zhongshania sp. CAU 1632 isolated from seawater.</title>
        <authorList>
            <person name="Kim W."/>
        </authorList>
    </citation>
    <scope>NUCLEOTIDE SEQUENCE</scope>
    <source>
        <strain evidence="3">CAU 1632</strain>
    </source>
</reference>
<protein>
    <submittedName>
        <fullName evidence="3">HIT domain-containing protein</fullName>
    </submittedName>
</protein>
<dbReference type="InterPro" id="IPR026026">
    <property type="entry name" value="HIT_Hint"/>
</dbReference>
<comment type="caution">
    <text evidence="3">The sequence shown here is derived from an EMBL/GenBank/DDBJ whole genome shotgun (WGS) entry which is preliminary data.</text>
</comment>
<evidence type="ECO:0000256" key="1">
    <source>
        <dbReference type="PROSITE-ProRule" id="PRU00464"/>
    </source>
</evidence>
<accession>A0ABS6VVK8</accession>
<dbReference type="Proteomes" id="UP001166291">
    <property type="component" value="Unassembled WGS sequence"/>
</dbReference>
<comment type="caution">
    <text evidence="1">Lacks conserved residue(s) required for the propagation of feature annotation.</text>
</comment>
<dbReference type="EMBL" id="JAHWDQ010000005">
    <property type="protein sequence ID" value="MBW2942357.1"/>
    <property type="molecule type" value="Genomic_DNA"/>
</dbReference>
<name>A0ABS6VVK8_9GAMM</name>
<dbReference type="PROSITE" id="PS51084">
    <property type="entry name" value="HIT_2"/>
    <property type="match status" value="1"/>
</dbReference>
<organism evidence="3 4">
    <name type="scientific">Zhongshania aquimaris</name>
    <dbReference type="NCBI Taxonomy" id="2857107"/>
    <lineage>
        <taxon>Bacteria</taxon>
        <taxon>Pseudomonadati</taxon>
        <taxon>Pseudomonadota</taxon>
        <taxon>Gammaproteobacteria</taxon>
        <taxon>Cellvibrionales</taxon>
        <taxon>Spongiibacteraceae</taxon>
        <taxon>Zhongshania</taxon>
    </lineage>
</organism>
<evidence type="ECO:0000259" key="2">
    <source>
        <dbReference type="PROSITE" id="PS51084"/>
    </source>
</evidence>
<gene>
    <name evidence="3" type="ORF">KXJ70_16290</name>
</gene>
<feature type="domain" description="HIT" evidence="2">
    <location>
        <begin position="34"/>
        <end position="103"/>
    </location>
</feature>
<dbReference type="PIRSF" id="PIRSF000714">
    <property type="entry name" value="HIT"/>
    <property type="match status" value="1"/>
</dbReference>
<keyword evidence="4" id="KW-1185">Reference proteome</keyword>
<dbReference type="RefSeq" id="WP_219044600.1">
    <property type="nucleotide sequence ID" value="NZ_JAHWDQ010000005.1"/>
</dbReference>
<evidence type="ECO:0000313" key="4">
    <source>
        <dbReference type="Proteomes" id="UP001166291"/>
    </source>
</evidence>
<sequence length="141" mass="15660">MFKLHDALARDCAVVGDLPLCRLLLMNDCQYPWLILVPRRENVREVCDLSAEDQQLYLVESNATCAVLQNTFAAEKLNVAALGNMVPQLHIHHIARFAADPAWPKPVWGLLPAKAYESATLAARLTKIRAAYSAYGMELVA</sequence>
<proteinExistence type="predicted"/>
<dbReference type="Pfam" id="PF01230">
    <property type="entry name" value="HIT"/>
    <property type="match status" value="1"/>
</dbReference>
<evidence type="ECO:0000313" key="3">
    <source>
        <dbReference type="EMBL" id="MBW2942357.1"/>
    </source>
</evidence>